<dbReference type="GO" id="GO:0000122">
    <property type="term" value="P:negative regulation of transcription by RNA polymerase II"/>
    <property type="evidence" value="ECO:0007669"/>
    <property type="project" value="TreeGrafter"/>
</dbReference>
<organism evidence="2 3">
    <name type="scientific">Mytilus coruscus</name>
    <name type="common">Sea mussel</name>
    <dbReference type="NCBI Taxonomy" id="42192"/>
    <lineage>
        <taxon>Eukaryota</taxon>
        <taxon>Metazoa</taxon>
        <taxon>Spiralia</taxon>
        <taxon>Lophotrochozoa</taxon>
        <taxon>Mollusca</taxon>
        <taxon>Bivalvia</taxon>
        <taxon>Autobranchia</taxon>
        <taxon>Pteriomorphia</taxon>
        <taxon>Mytilida</taxon>
        <taxon>Mytiloidea</taxon>
        <taxon>Mytilidae</taxon>
        <taxon>Mytilinae</taxon>
        <taxon>Mytilus</taxon>
    </lineage>
</organism>
<reference evidence="2 3" key="1">
    <citation type="submission" date="2020-06" db="EMBL/GenBank/DDBJ databases">
        <authorList>
            <person name="Li R."/>
            <person name="Bekaert M."/>
        </authorList>
    </citation>
    <scope>NUCLEOTIDE SEQUENCE [LARGE SCALE GENOMIC DNA]</scope>
    <source>
        <strain evidence="3">wild</strain>
    </source>
</reference>
<dbReference type="GO" id="GO:0000183">
    <property type="term" value="P:rDNA heterochromatin formation"/>
    <property type="evidence" value="ECO:0007669"/>
    <property type="project" value="InterPro"/>
</dbReference>
<name>A0A6J8EVY6_MYTCO</name>
<dbReference type="Proteomes" id="UP000507470">
    <property type="component" value="Unassembled WGS sequence"/>
</dbReference>
<dbReference type="GO" id="GO:0000792">
    <property type="term" value="C:heterochromatin"/>
    <property type="evidence" value="ECO:0007669"/>
    <property type="project" value="InterPro"/>
</dbReference>
<dbReference type="EMBL" id="CACVKT020010062">
    <property type="protein sequence ID" value="CAC5424768.1"/>
    <property type="molecule type" value="Genomic_DNA"/>
</dbReference>
<sequence>MRYHLTSFQKKASVIRRSQLPASVVQHQAPTTDQHASEELSELSSSVITSQPAVSSNPFINFSQLTTSHLDQQQTTNPFTSTSQQSNPFVTTSHQSVSAFNPFINTSQPSNSSNPFASLNQSTSSPATTNPFETTDFPIVQSASSPSVVHQTFNYPEPITPTCSTPMTFDTPERPLHRRPIQDRKLDGIFQRLSTLEKNQTDIKNNQQVIMTMLSTTIQLLQGNSTSTCSPTNQSSIYTCQPVNTNSEAYPFYDVPEIYRINMIDLNYMSKHSNCPGHLATKLVDRLFPELFTTEQLRLQYSYHGGGKCNKSELPHDRKCIMQRYILHFYPSLSDPRVWKDAIVPRLQVYFILLNWLKNTQFLLEKLSSISLCSPQQCILVCSCLKIWTHH</sequence>
<keyword evidence="3" id="KW-1185">Reference proteome</keyword>
<dbReference type="GO" id="GO:0000182">
    <property type="term" value="F:rDNA binding"/>
    <property type="evidence" value="ECO:0007669"/>
    <property type="project" value="TreeGrafter"/>
</dbReference>
<dbReference type="AlphaFoldDB" id="A0A6J8EVY6"/>
<evidence type="ECO:0000313" key="3">
    <source>
        <dbReference type="Proteomes" id="UP000507470"/>
    </source>
</evidence>
<feature type="region of interest" description="Disordered" evidence="1">
    <location>
        <begin position="101"/>
        <end position="133"/>
    </location>
</feature>
<dbReference type="OrthoDB" id="6161295at2759"/>
<protein>
    <submittedName>
        <fullName evidence="2">Uncharacterized protein</fullName>
    </submittedName>
</protein>
<evidence type="ECO:0000313" key="2">
    <source>
        <dbReference type="EMBL" id="CAC5424768.1"/>
    </source>
</evidence>
<accession>A0A6J8EVY6</accession>
<dbReference type="PANTHER" id="PTHR28665">
    <property type="entry name" value="BEN DOMAIN-CONTAINING PROTEIN 3"/>
    <property type="match status" value="1"/>
</dbReference>
<proteinExistence type="predicted"/>
<evidence type="ECO:0000256" key="1">
    <source>
        <dbReference type="SAM" id="MobiDB-lite"/>
    </source>
</evidence>
<dbReference type="PANTHER" id="PTHR28665:SF1">
    <property type="entry name" value="BEN DOMAIN-CONTAINING PROTEIN 3"/>
    <property type="match status" value="1"/>
</dbReference>
<dbReference type="InterPro" id="IPR033583">
    <property type="entry name" value="BEND3"/>
</dbReference>
<gene>
    <name evidence="2" type="ORF">MCOR_56644</name>
</gene>